<dbReference type="RefSeq" id="WP_120413990.1">
    <property type="nucleotide sequence ID" value="NZ_JAPEGF010000003.1"/>
</dbReference>
<dbReference type="SUPFAM" id="SSF53756">
    <property type="entry name" value="UDP-Glycosyltransferase/glycogen phosphorylase"/>
    <property type="match status" value="1"/>
</dbReference>
<reference evidence="1 2" key="1">
    <citation type="submission" date="2018-09" db="EMBL/GenBank/DDBJ databases">
        <title>Genome sequencing of Aeromonas veronii MS-17-88.</title>
        <authorList>
            <person name="Tekedar H.C."/>
            <person name="Arick M.A."/>
            <person name="Hsu C.-Y."/>
            <person name="Thrash A."/>
            <person name="Karsi A."/>
            <person name="Lawrence M.L."/>
            <person name="Abdelhamed H."/>
        </authorList>
    </citation>
    <scope>NUCLEOTIDE SEQUENCE [LARGE SCALE GENOMIC DNA]</scope>
    <source>
        <strain evidence="1 2">MS 17-88</strain>
    </source>
</reference>
<dbReference type="GO" id="GO:0016740">
    <property type="term" value="F:transferase activity"/>
    <property type="evidence" value="ECO:0007669"/>
    <property type="project" value="UniProtKB-KW"/>
</dbReference>
<dbReference type="Pfam" id="PF13692">
    <property type="entry name" value="Glyco_trans_1_4"/>
    <property type="match status" value="1"/>
</dbReference>
<dbReference type="AlphaFoldDB" id="A0A3A9J2T3"/>
<evidence type="ECO:0000313" key="1">
    <source>
        <dbReference type="EMBL" id="RKJ91196.1"/>
    </source>
</evidence>
<gene>
    <name evidence="1" type="ORF">D6R50_00785</name>
</gene>
<protein>
    <submittedName>
        <fullName evidence="1">Glycosyltransferase</fullName>
    </submittedName>
</protein>
<sequence>MAGYGSILAIYNVNLKTRGHLGVMRKVLAQAQGFSLNHKQVHMICGDGSNIVRLVFEAGSEVQREIITTAVAPGDFFVHVAAWVAAHQAQARAFEWVYVRYNPMHNDELLQLARQLRAAAVPMFVEMYTLEYRNELPAQAAKADLGYFLQLAPLVAGFFTPSQVLPGETLHERPLYKMGNGATWIAPTVPEPRPDIHHAFHLLGVGYLARWHGYDRLFPAIPEFVKAYPEVDLRLFLVGQGPASAQLVQQAQELGVAEFVTFTGVLDPDALANRYAGVHLGLGSLGFHRTGVSYAEPLKHREFMYYGLPFIFSLEDSFSHEQLSGTWQLAADDQPVDLVAIYENYLSLPIAETARNLHHYAESHFSWGVQTANIMQIAQERLKHITF</sequence>
<dbReference type="Proteomes" id="UP000281725">
    <property type="component" value="Unassembled WGS sequence"/>
</dbReference>
<proteinExistence type="predicted"/>
<comment type="caution">
    <text evidence="1">The sequence shown here is derived from an EMBL/GenBank/DDBJ whole genome shotgun (WGS) entry which is preliminary data.</text>
</comment>
<name>A0A3A9J2T3_AERVE</name>
<dbReference type="EMBL" id="RAWX01000001">
    <property type="protein sequence ID" value="RKJ91196.1"/>
    <property type="molecule type" value="Genomic_DNA"/>
</dbReference>
<keyword evidence="1" id="KW-0808">Transferase</keyword>
<evidence type="ECO:0000313" key="2">
    <source>
        <dbReference type="Proteomes" id="UP000281725"/>
    </source>
</evidence>
<organism evidence="1 2">
    <name type="scientific">Aeromonas veronii</name>
    <dbReference type="NCBI Taxonomy" id="654"/>
    <lineage>
        <taxon>Bacteria</taxon>
        <taxon>Pseudomonadati</taxon>
        <taxon>Pseudomonadota</taxon>
        <taxon>Gammaproteobacteria</taxon>
        <taxon>Aeromonadales</taxon>
        <taxon>Aeromonadaceae</taxon>
        <taxon>Aeromonas</taxon>
    </lineage>
</organism>
<dbReference type="Gene3D" id="3.40.50.2000">
    <property type="entry name" value="Glycogen Phosphorylase B"/>
    <property type="match status" value="1"/>
</dbReference>
<accession>A0A3A9J2T3</accession>